<comment type="caution">
    <text evidence="1">The sequence shown here is derived from an EMBL/GenBank/DDBJ whole genome shotgun (WGS) entry which is preliminary data.</text>
</comment>
<dbReference type="EMBL" id="AWUE01017588">
    <property type="protein sequence ID" value="OMO86348.1"/>
    <property type="molecule type" value="Genomic_DNA"/>
</dbReference>
<organism evidence="1 2">
    <name type="scientific">Corchorus olitorius</name>
    <dbReference type="NCBI Taxonomy" id="93759"/>
    <lineage>
        <taxon>Eukaryota</taxon>
        <taxon>Viridiplantae</taxon>
        <taxon>Streptophyta</taxon>
        <taxon>Embryophyta</taxon>
        <taxon>Tracheophyta</taxon>
        <taxon>Spermatophyta</taxon>
        <taxon>Magnoliopsida</taxon>
        <taxon>eudicotyledons</taxon>
        <taxon>Gunneridae</taxon>
        <taxon>Pentapetalae</taxon>
        <taxon>rosids</taxon>
        <taxon>malvids</taxon>
        <taxon>Malvales</taxon>
        <taxon>Malvaceae</taxon>
        <taxon>Grewioideae</taxon>
        <taxon>Apeibeae</taxon>
        <taxon>Corchorus</taxon>
    </lineage>
</organism>
<dbReference type="AlphaFoldDB" id="A0A1R3IUT6"/>
<sequence>MQPTLVSSVVRCRSVASNEADDEVGGTVRDRVWGFCPKTEATLIFSGSRIGYDERVKVVEVKVGDGAAEEEDLESWSEMEYLHVVGK</sequence>
<evidence type="ECO:0000313" key="2">
    <source>
        <dbReference type="Proteomes" id="UP000187203"/>
    </source>
</evidence>
<reference evidence="2" key="1">
    <citation type="submission" date="2013-09" db="EMBL/GenBank/DDBJ databases">
        <title>Corchorus olitorius genome sequencing.</title>
        <authorList>
            <person name="Alam M."/>
            <person name="Haque M.S."/>
            <person name="Islam M.S."/>
            <person name="Emdad E.M."/>
            <person name="Islam M.M."/>
            <person name="Ahmed B."/>
            <person name="Halim A."/>
            <person name="Hossen Q.M.M."/>
            <person name="Hossain M.Z."/>
            <person name="Ahmed R."/>
            <person name="Khan M.M."/>
            <person name="Islam R."/>
            <person name="Rashid M.M."/>
            <person name="Khan S.A."/>
            <person name="Rahman M.S."/>
            <person name="Alam M."/>
            <person name="Yahiya A.S."/>
            <person name="Khan M.S."/>
            <person name="Azam M.S."/>
            <person name="Haque T."/>
            <person name="Lashkar M.Z.H."/>
            <person name="Akhand A.I."/>
            <person name="Morshed G."/>
            <person name="Roy S."/>
            <person name="Uddin K.S."/>
            <person name="Rabeya T."/>
            <person name="Hossain A.S."/>
            <person name="Chowdhury A."/>
            <person name="Snigdha A.R."/>
            <person name="Mortoza M.S."/>
            <person name="Matin S.A."/>
            <person name="Hoque S.M.E."/>
            <person name="Islam M.K."/>
            <person name="Roy D.K."/>
            <person name="Haider R."/>
            <person name="Moosa M.M."/>
            <person name="Elias S.M."/>
            <person name="Hasan A.M."/>
            <person name="Jahan S."/>
            <person name="Shafiuddin M."/>
            <person name="Mahmood N."/>
            <person name="Shommy N.S."/>
        </authorList>
    </citation>
    <scope>NUCLEOTIDE SEQUENCE [LARGE SCALE GENOMIC DNA]</scope>
    <source>
        <strain evidence="2">cv. O-4</strain>
    </source>
</reference>
<protein>
    <submittedName>
        <fullName evidence="1">Uncharacterized protein</fullName>
    </submittedName>
</protein>
<evidence type="ECO:0000313" key="1">
    <source>
        <dbReference type="EMBL" id="OMO86348.1"/>
    </source>
</evidence>
<name>A0A1R3IUT6_9ROSI</name>
<keyword evidence="2" id="KW-1185">Reference proteome</keyword>
<proteinExistence type="predicted"/>
<accession>A0A1R3IUT6</accession>
<gene>
    <name evidence="1" type="ORF">COLO4_21231</name>
</gene>
<dbReference type="Proteomes" id="UP000187203">
    <property type="component" value="Unassembled WGS sequence"/>
</dbReference>